<name>A0A1F7U4J9_9BACT</name>
<gene>
    <name evidence="1" type="ORF">A3D72_03770</name>
</gene>
<reference evidence="1 2" key="1">
    <citation type="journal article" date="2016" name="Nat. Commun.">
        <title>Thousands of microbial genomes shed light on interconnected biogeochemical processes in an aquifer system.</title>
        <authorList>
            <person name="Anantharaman K."/>
            <person name="Brown C.T."/>
            <person name="Hug L.A."/>
            <person name="Sharon I."/>
            <person name="Castelle C.J."/>
            <person name="Probst A.J."/>
            <person name="Thomas B.C."/>
            <person name="Singh A."/>
            <person name="Wilkins M.J."/>
            <person name="Karaoz U."/>
            <person name="Brodie E.L."/>
            <person name="Williams K.H."/>
            <person name="Hubbard S.S."/>
            <person name="Banfield J.F."/>
        </authorList>
    </citation>
    <scope>NUCLEOTIDE SEQUENCE [LARGE SCALE GENOMIC DNA]</scope>
</reference>
<dbReference type="EMBL" id="MGDZ01000056">
    <property type="protein sequence ID" value="OGL72627.1"/>
    <property type="molecule type" value="Genomic_DNA"/>
</dbReference>
<dbReference type="AlphaFoldDB" id="A0A1F7U4J9"/>
<sequence>MHPALINLPRVLEKFYAVDRVIGGHGIKPAEHERIFESGELILDHVDVVEFLHMSPVRGNFRMYWSISLDRDGDESFISVQLMDLDGNCLHVRYNARRDAWEPWHEEPHRLPEAVQILGAKFPDEREITEDLALEFVSCMAGWFANQPVEEPVVT</sequence>
<dbReference type="STRING" id="1802391.A3D72_03770"/>
<comment type="caution">
    <text evidence="1">The sequence shown here is derived from an EMBL/GenBank/DDBJ whole genome shotgun (WGS) entry which is preliminary data.</text>
</comment>
<proteinExistence type="predicted"/>
<evidence type="ECO:0000313" key="2">
    <source>
        <dbReference type="Proteomes" id="UP000176303"/>
    </source>
</evidence>
<protein>
    <submittedName>
        <fullName evidence="1">Uncharacterized protein</fullName>
    </submittedName>
</protein>
<accession>A0A1F7U4J9</accession>
<dbReference type="Proteomes" id="UP000176303">
    <property type="component" value="Unassembled WGS sequence"/>
</dbReference>
<evidence type="ECO:0000313" key="1">
    <source>
        <dbReference type="EMBL" id="OGL72627.1"/>
    </source>
</evidence>
<organism evidence="1 2">
    <name type="scientific">Candidatus Uhrbacteria bacterium RIFCSPHIGHO2_02_FULL_57_19</name>
    <dbReference type="NCBI Taxonomy" id="1802391"/>
    <lineage>
        <taxon>Bacteria</taxon>
        <taxon>Candidatus Uhriibacteriota</taxon>
    </lineage>
</organism>